<comment type="caution">
    <text evidence="1">The sequence shown here is derived from an EMBL/GenBank/DDBJ whole genome shotgun (WGS) entry which is preliminary data.</text>
</comment>
<proteinExistence type="predicted"/>
<dbReference type="InterPro" id="IPR032552">
    <property type="entry name" value="RSB_motif"/>
</dbReference>
<dbReference type="RefSeq" id="XP_020431465.1">
    <property type="nucleotide sequence ID" value="XM_020578596.1"/>
</dbReference>
<dbReference type="Pfam" id="PF16294">
    <property type="entry name" value="RSB_motif"/>
    <property type="match status" value="1"/>
</dbReference>
<protein>
    <submittedName>
        <fullName evidence="1">Uncharacterized protein</fullName>
    </submittedName>
</protein>
<gene>
    <name evidence="1" type="ORF">PPL_07762</name>
</gene>
<evidence type="ECO:0000313" key="1">
    <source>
        <dbReference type="EMBL" id="EFA79344.1"/>
    </source>
</evidence>
<reference evidence="1 2" key="1">
    <citation type="journal article" date="2011" name="Genome Res.">
        <title>Phylogeny-wide analysis of social amoeba genomes highlights ancient origins for complex intercellular communication.</title>
        <authorList>
            <person name="Heidel A.J."/>
            <person name="Lawal H.M."/>
            <person name="Felder M."/>
            <person name="Schilde C."/>
            <person name="Helps N.R."/>
            <person name="Tunggal B."/>
            <person name="Rivero F."/>
            <person name="John U."/>
            <person name="Schleicher M."/>
            <person name="Eichinger L."/>
            <person name="Platzer M."/>
            <person name="Noegel A.A."/>
            <person name="Schaap P."/>
            <person name="Gloeckner G."/>
        </authorList>
    </citation>
    <scope>NUCLEOTIDE SEQUENCE [LARGE SCALE GENOMIC DNA]</scope>
    <source>
        <strain evidence="2">ATCC 26659 / Pp 5 / PN500</strain>
    </source>
</reference>
<evidence type="ECO:0000313" key="2">
    <source>
        <dbReference type="Proteomes" id="UP000001396"/>
    </source>
</evidence>
<dbReference type="EMBL" id="ADBJ01000035">
    <property type="protein sequence ID" value="EFA79344.1"/>
    <property type="molecule type" value="Genomic_DNA"/>
</dbReference>
<dbReference type="AlphaFoldDB" id="D3BGW0"/>
<dbReference type="Proteomes" id="UP000001396">
    <property type="component" value="Unassembled WGS sequence"/>
</dbReference>
<organism evidence="1 2">
    <name type="scientific">Heterostelium pallidum (strain ATCC 26659 / Pp 5 / PN500)</name>
    <name type="common">Cellular slime mold</name>
    <name type="synonym">Polysphondylium pallidum</name>
    <dbReference type="NCBI Taxonomy" id="670386"/>
    <lineage>
        <taxon>Eukaryota</taxon>
        <taxon>Amoebozoa</taxon>
        <taxon>Evosea</taxon>
        <taxon>Eumycetozoa</taxon>
        <taxon>Dictyostelia</taxon>
        <taxon>Acytosteliales</taxon>
        <taxon>Acytosteliaceae</taxon>
        <taxon>Heterostelium</taxon>
    </lineage>
</organism>
<keyword evidence="2" id="KW-1185">Reference proteome</keyword>
<accession>D3BGW0</accession>
<dbReference type="GeneID" id="31363243"/>
<name>D3BGW0_HETP5</name>
<sequence>MDKLFKKTVTKPHIYYLPLTDEEAAARDRVKPRPPFLLPPSVDIRRDRNIINF</sequence>
<dbReference type="InParanoid" id="D3BGW0"/>